<protein>
    <submittedName>
        <fullName evidence="1">Uncharacterized protein</fullName>
    </submittedName>
</protein>
<name>A0A0C9UQ06_SPHS4</name>
<keyword evidence="2" id="KW-1185">Reference proteome</keyword>
<evidence type="ECO:0000313" key="2">
    <source>
        <dbReference type="Proteomes" id="UP000054279"/>
    </source>
</evidence>
<gene>
    <name evidence="1" type="ORF">M422DRAFT_251590</name>
</gene>
<reference evidence="1 2" key="1">
    <citation type="submission" date="2014-06" db="EMBL/GenBank/DDBJ databases">
        <title>Evolutionary Origins and Diversification of the Mycorrhizal Mutualists.</title>
        <authorList>
            <consortium name="DOE Joint Genome Institute"/>
            <consortium name="Mycorrhizal Genomics Consortium"/>
            <person name="Kohler A."/>
            <person name="Kuo A."/>
            <person name="Nagy L.G."/>
            <person name="Floudas D."/>
            <person name="Copeland A."/>
            <person name="Barry K.W."/>
            <person name="Cichocki N."/>
            <person name="Veneault-Fourrey C."/>
            <person name="LaButti K."/>
            <person name="Lindquist E.A."/>
            <person name="Lipzen A."/>
            <person name="Lundell T."/>
            <person name="Morin E."/>
            <person name="Murat C."/>
            <person name="Riley R."/>
            <person name="Ohm R."/>
            <person name="Sun H."/>
            <person name="Tunlid A."/>
            <person name="Henrissat B."/>
            <person name="Grigoriev I.V."/>
            <person name="Hibbett D.S."/>
            <person name="Martin F."/>
        </authorList>
    </citation>
    <scope>NUCLEOTIDE SEQUENCE [LARGE SCALE GENOMIC DNA]</scope>
    <source>
        <strain evidence="1 2">SS14</strain>
    </source>
</reference>
<dbReference type="HOGENOM" id="CLU_1670512_0_0_1"/>
<dbReference type="EMBL" id="KN837114">
    <property type="protein sequence ID" value="KIJ44963.1"/>
    <property type="molecule type" value="Genomic_DNA"/>
</dbReference>
<dbReference type="Proteomes" id="UP000054279">
    <property type="component" value="Unassembled WGS sequence"/>
</dbReference>
<proteinExistence type="predicted"/>
<accession>A0A0C9UQ06</accession>
<evidence type="ECO:0000313" key="1">
    <source>
        <dbReference type="EMBL" id="KIJ44963.1"/>
    </source>
</evidence>
<organism evidence="1 2">
    <name type="scientific">Sphaerobolus stellatus (strain SS14)</name>
    <dbReference type="NCBI Taxonomy" id="990650"/>
    <lineage>
        <taxon>Eukaryota</taxon>
        <taxon>Fungi</taxon>
        <taxon>Dikarya</taxon>
        <taxon>Basidiomycota</taxon>
        <taxon>Agaricomycotina</taxon>
        <taxon>Agaricomycetes</taxon>
        <taxon>Phallomycetidae</taxon>
        <taxon>Geastrales</taxon>
        <taxon>Sphaerobolaceae</taxon>
        <taxon>Sphaerobolus</taxon>
    </lineage>
</organism>
<sequence>MYTGMRNMERKLPFKKNSQFDSRGARCAPSSLIPDLHESEQYTLKLPHRCRRSTMFFQQDGLLVNGIRNTLASFLKTILLRLAVEHVRPPILWVQDDRFYDYFPSFVVARHGYLPISSGQRERYVAVIGPLPVSIFTVIKFIPAPQFQGDGETLFSTQ</sequence>
<dbReference type="AlphaFoldDB" id="A0A0C9UQ06"/>